<evidence type="ECO:0000256" key="2">
    <source>
        <dbReference type="SAM" id="MobiDB-lite"/>
    </source>
</evidence>
<organism evidence="3 4">
    <name type="scientific">Pseudomicrostroma glucosiphilum</name>
    <dbReference type="NCBI Taxonomy" id="1684307"/>
    <lineage>
        <taxon>Eukaryota</taxon>
        <taxon>Fungi</taxon>
        <taxon>Dikarya</taxon>
        <taxon>Basidiomycota</taxon>
        <taxon>Ustilaginomycotina</taxon>
        <taxon>Exobasidiomycetes</taxon>
        <taxon>Microstromatales</taxon>
        <taxon>Microstromatales incertae sedis</taxon>
        <taxon>Pseudomicrostroma</taxon>
    </lineage>
</organism>
<gene>
    <name evidence="3" type="ORF">BCV69DRAFT_194683</name>
</gene>
<name>A0A316U5Z5_9BASI</name>
<dbReference type="GeneID" id="37011373"/>
<dbReference type="AlphaFoldDB" id="A0A316U5Z5"/>
<dbReference type="Proteomes" id="UP000245942">
    <property type="component" value="Unassembled WGS sequence"/>
</dbReference>
<dbReference type="GO" id="GO:0019441">
    <property type="term" value="P:L-tryptophan catabolic process to kynurenine"/>
    <property type="evidence" value="ECO:0007669"/>
    <property type="project" value="InterPro"/>
</dbReference>
<evidence type="ECO:0000256" key="1">
    <source>
        <dbReference type="ARBA" id="ARBA00007865"/>
    </source>
</evidence>
<dbReference type="SUPFAM" id="SSF102198">
    <property type="entry name" value="Putative cyclase"/>
    <property type="match status" value="1"/>
</dbReference>
<dbReference type="OrthoDB" id="5396at2759"/>
<dbReference type="InterPro" id="IPR037175">
    <property type="entry name" value="KFase_sf"/>
</dbReference>
<proteinExistence type="inferred from homology"/>
<dbReference type="GO" id="GO:0004061">
    <property type="term" value="F:arylformamidase activity"/>
    <property type="evidence" value="ECO:0007669"/>
    <property type="project" value="InterPro"/>
</dbReference>
<dbReference type="InterPro" id="IPR007325">
    <property type="entry name" value="KFase/CYL"/>
</dbReference>
<accession>A0A316U5Z5</accession>
<sequence>MHLPIDPAFGRKAATHTPWGKGGDFYTSHRRAVLHERRVAGEAVEDRSDGDEKAAVSDDEIHINTQSGSQWDGFSHFGHLSLDCFYQGHTRKAIHQSFERGLDRPIDPRGEAGPPLGIQAWAQKGICGRGVLLDVWGWLLRNNDGNAPYDPARSHAISLADVQACARAQGVHFRKGDILLIRTGWTLRYYHSTPEERRENSTGKKGFVGLEQGEDVLEWLWDHHFAAVASDCPAFERWPAPMGTPHLHETLLAMWGCPIGEMFDLEKLTEQCQTHRRWTFYFSSWPLNVFGGVASTANAGATF</sequence>
<reference evidence="3 4" key="1">
    <citation type="journal article" date="2018" name="Mol. Biol. Evol.">
        <title>Broad Genomic Sampling Reveals a Smut Pathogenic Ancestry of the Fungal Clade Ustilaginomycotina.</title>
        <authorList>
            <person name="Kijpornyongpan T."/>
            <person name="Mondo S.J."/>
            <person name="Barry K."/>
            <person name="Sandor L."/>
            <person name="Lee J."/>
            <person name="Lipzen A."/>
            <person name="Pangilinan J."/>
            <person name="LaButti K."/>
            <person name="Hainaut M."/>
            <person name="Henrissat B."/>
            <person name="Grigoriev I.V."/>
            <person name="Spatafora J.W."/>
            <person name="Aime M.C."/>
        </authorList>
    </citation>
    <scope>NUCLEOTIDE SEQUENCE [LARGE SCALE GENOMIC DNA]</scope>
    <source>
        <strain evidence="3 4">MCA 4718</strain>
    </source>
</reference>
<feature type="region of interest" description="Disordered" evidence="2">
    <location>
        <begin position="1"/>
        <end position="22"/>
    </location>
</feature>
<comment type="similarity">
    <text evidence="1">Belongs to the Cyclase 1 superfamily.</text>
</comment>
<dbReference type="Gene3D" id="3.50.30.50">
    <property type="entry name" value="Putative cyclase"/>
    <property type="match status" value="1"/>
</dbReference>
<evidence type="ECO:0008006" key="5">
    <source>
        <dbReference type="Google" id="ProtNLM"/>
    </source>
</evidence>
<evidence type="ECO:0000313" key="4">
    <source>
        <dbReference type="Proteomes" id="UP000245942"/>
    </source>
</evidence>
<keyword evidence="4" id="KW-1185">Reference proteome</keyword>
<protein>
    <recommendedName>
        <fullName evidence="5">Cyclase</fullName>
    </recommendedName>
</protein>
<dbReference type="Pfam" id="PF04199">
    <property type="entry name" value="Cyclase"/>
    <property type="match status" value="1"/>
</dbReference>
<dbReference type="RefSeq" id="XP_025347792.1">
    <property type="nucleotide sequence ID" value="XM_025489639.1"/>
</dbReference>
<dbReference type="EMBL" id="KZ819327">
    <property type="protein sequence ID" value="PWN20632.1"/>
    <property type="molecule type" value="Genomic_DNA"/>
</dbReference>
<evidence type="ECO:0000313" key="3">
    <source>
        <dbReference type="EMBL" id="PWN20632.1"/>
    </source>
</evidence>
<dbReference type="PANTHER" id="PTHR34861">
    <property type="match status" value="1"/>
</dbReference>
<dbReference type="PANTHER" id="PTHR34861:SF10">
    <property type="entry name" value="CYCLASE"/>
    <property type="match status" value="1"/>
</dbReference>
<dbReference type="STRING" id="1684307.A0A316U5Z5"/>